<evidence type="ECO:0000256" key="6">
    <source>
        <dbReference type="RuleBase" id="RU364054"/>
    </source>
</evidence>
<dbReference type="PANTHER" id="PTHR13914">
    <property type="entry name" value="PROLINE OXIDASE"/>
    <property type="match status" value="1"/>
</dbReference>
<dbReference type="InterPro" id="IPR015659">
    <property type="entry name" value="Proline_oxidase"/>
</dbReference>
<name>A0A6S7I218_PARCT</name>
<dbReference type="InterPro" id="IPR011992">
    <property type="entry name" value="EF-hand-dom_pair"/>
</dbReference>
<dbReference type="SUPFAM" id="SSF51730">
    <property type="entry name" value="FAD-linked oxidoreductase"/>
    <property type="match status" value="1"/>
</dbReference>
<dbReference type="GO" id="GO:0005509">
    <property type="term" value="F:calcium ion binding"/>
    <property type="evidence" value="ECO:0007669"/>
    <property type="project" value="InterPro"/>
</dbReference>
<evidence type="ECO:0000256" key="5">
    <source>
        <dbReference type="ARBA" id="ARBA00023062"/>
    </source>
</evidence>
<dbReference type="GO" id="GO:0005739">
    <property type="term" value="C:mitochondrion"/>
    <property type="evidence" value="ECO:0007669"/>
    <property type="project" value="TreeGrafter"/>
</dbReference>
<dbReference type="InterPro" id="IPR018247">
    <property type="entry name" value="EF_Hand_1_Ca_BS"/>
</dbReference>
<dbReference type="InterPro" id="IPR002048">
    <property type="entry name" value="EF_hand_dom"/>
</dbReference>
<comment type="function">
    <text evidence="6">Converts proline to delta-1-pyrroline-5-carboxylate.</text>
</comment>
<protein>
    <recommendedName>
        <fullName evidence="6">Proline dehydrogenase</fullName>
        <ecNumber evidence="6">1.5.5.2</ecNumber>
    </recommendedName>
</protein>
<evidence type="ECO:0000256" key="4">
    <source>
        <dbReference type="ARBA" id="ARBA00023002"/>
    </source>
</evidence>
<keyword evidence="4 6" id="KW-0560">Oxidoreductase</keyword>
<keyword evidence="6" id="KW-0274">FAD</keyword>
<evidence type="ECO:0000313" key="7">
    <source>
        <dbReference type="EMBL" id="CAB4000512.1"/>
    </source>
</evidence>
<comment type="similarity">
    <text evidence="2 6">Belongs to the proline oxidase family.</text>
</comment>
<comment type="pathway">
    <text evidence="1">Amino-acid degradation; L-proline degradation into L-glutamate; L-glutamate from L-proline: step 1/2.</text>
</comment>
<dbReference type="OrthoDB" id="5464at2759"/>
<organism evidence="7 8">
    <name type="scientific">Paramuricea clavata</name>
    <name type="common">Red gorgonian</name>
    <name type="synonym">Violescent sea-whip</name>
    <dbReference type="NCBI Taxonomy" id="317549"/>
    <lineage>
        <taxon>Eukaryota</taxon>
        <taxon>Metazoa</taxon>
        <taxon>Cnidaria</taxon>
        <taxon>Anthozoa</taxon>
        <taxon>Octocorallia</taxon>
        <taxon>Malacalcyonacea</taxon>
        <taxon>Plexauridae</taxon>
        <taxon>Paramuricea</taxon>
    </lineage>
</organism>
<dbReference type="AlphaFoldDB" id="A0A6S7I218"/>
<sequence length="604" mass="69157">MMFGYRKFVPKSLVLQVKWLFGDPYKLSRRALATIDDVPASCQTVDAQEKLKQNTAMFNDTRSAYRSKTTREILRALLVFRLCSVNFLVDNNLKLMNFGKKILGKRIFNGVMKATFYGHFVGGEDQVALKPVVSRLQKFGVGAILDYSVEEDINENETSNGNGSNNEGQNKVQPAVNKDMVKQFQLNKDFADRRKKVISARTYFYEDEHKCDVHLETFLNCIDAVGYASENGFAAIKLTALGRPQLLLRLSEILYQTKYHFDQMASQCAEGRIINRRIARTSFFEGLLKLGMHLTEAEADEIFDTIDINKSGDIDIIEWSHFLTPQLELFKLFQASPGDTSAPVISALNDRELEQMENMRRRLHQLAKRAMEQNVRLMVDAEQTYFQPAISRLTLDMQRLYNKEKPIILNTYQCYLKDAYNSVETDMELARREGFRFGAKIVRGAYMEQEKARAQAMNYEDPIHPNYQATCDNYNKVVSSILEEVKRSGANIVVASHNEDSVVFTLQRMRELSIPRDKGGVYFAQLLGMCDQVSFVLGQTGYKAFKYVPYGSVSDVLPYLSRRAAENRGLLAGVLKERKLLWNELKRRGREGELFYNPYKATVS</sequence>
<dbReference type="GO" id="GO:0010133">
    <property type="term" value="P:L-proline catabolic process to L-glutamate"/>
    <property type="evidence" value="ECO:0007669"/>
    <property type="project" value="TreeGrafter"/>
</dbReference>
<keyword evidence="6" id="KW-0285">Flavoprotein</keyword>
<keyword evidence="8" id="KW-1185">Reference proteome</keyword>
<comment type="catalytic activity">
    <reaction evidence="6">
        <text>L-proline + a quinone = (S)-1-pyrroline-5-carboxylate + a quinol + H(+)</text>
        <dbReference type="Rhea" id="RHEA:23784"/>
        <dbReference type="ChEBI" id="CHEBI:15378"/>
        <dbReference type="ChEBI" id="CHEBI:17388"/>
        <dbReference type="ChEBI" id="CHEBI:24646"/>
        <dbReference type="ChEBI" id="CHEBI:60039"/>
        <dbReference type="ChEBI" id="CHEBI:132124"/>
        <dbReference type="EC" id="1.5.5.2"/>
    </reaction>
</comment>
<evidence type="ECO:0000256" key="3">
    <source>
        <dbReference type="ARBA" id="ARBA00022837"/>
    </source>
</evidence>
<keyword evidence="5 6" id="KW-0642">Proline metabolism</keyword>
<dbReference type="InterPro" id="IPR029041">
    <property type="entry name" value="FAD-linked_oxidoreductase-like"/>
</dbReference>
<evidence type="ECO:0000256" key="1">
    <source>
        <dbReference type="ARBA" id="ARBA00004739"/>
    </source>
</evidence>
<keyword evidence="3" id="KW-0106">Calcium</keyword>
<accession>A0A6S7I218</accession>
<dbReference type="PROSITE" id="PS50222">
    <property type="entry name" value="EF_HAND_2"/>
    <property type="match status" value="1"/>
</dbReference>
<comment type="caution">
    <text evidence="7">The sequence shown here is derived from an EMBL/GenBank/DDBJ whole genome shotgun (WGS) entry which is preliminary data.</text>
</comment>
<dbReference type="Gene3D" id="3.20.20.220">
    <property type="match status" value="2"/>
</dbReference>
<gene>
    <name evidence="7" type="ORF">PACLA_8A019928</name>
</gene>
<dbReference type="PROSITE" id="PS00018">
    <property type="entry name" value="EF_HAND_1"/>
    <property type="match status" value="1"/>
</dbReference>
<evidence type="ECO:0000256" key="2">
    <source>
        <dbReference type="ARBA" id="ARBA00005869"/>
    </source>
</evidence>
<dbReference type="Proteomes" id="UP001152795">
    <property type="component" value="Unassembled WGS sequence"/>
</dbReference>
<dbReference type="GO" id="GO:0004657">
    <property type="term" value="F:proline dehydrogenase activity"/>
    <property type="evidence" value="ECO:0007669"/>
    <property type="project" value="UniProtKB-EC"/>
</dbReference>
<dbReference type="SUPFAM" id="SSF47473">
    <property type="entry name" value="EF-hand"/>
    <property type="match status" value="1"/>
</dbReference>
<evidence type="ECO:0000313" key="8">
    <source>
        <dbReference type="Proteomes" id="UP001152795"/>
    </source>
</evidence>
<reference evidence="7" key="1">
    <citation type="submission" date="2020-04" db="EMBL/GenBank/DDBJ databases">
        <authorList>
            <person name="Alioto T."/>
            <person name="Alioto T."/>
            <person name="Gomez Garrido J."/>
        </authorList>
    </citation>
    <scope>NUCLEOTIDE SEQUENCE</scope>
    <source>
        <strain evidence="7">A484AB</strain>
    </source>
</reference>
<comment type="cofactor">
    <cofactor evidence="6">
        <name>FAD</name>
        <dbReference type="ChEBI" id="CHEBI:57692"/>
    </cofactor>
</comment>
<proteinExistence type="inferred from homology"/>
<dbReference type="EC" id="1.5.5.2" evidence="6"/>
<dbReference type="Pfam" id="PF01619">
    <property type="entry name" value="Pro_dh"/>
    <property type="match status" value="1"/>
</dbReference>
<dbReference type="InterPro" id="IPR002872">
    <property type="entry name" value="Proline_DH_dom"/>
</dbReference>
<dbReference type="EMBL" id="CACRXK020003854">
    <property type="protein sequence ID" value="CAB4000512.1"/>
    <property type="molecule type" value="Genomic_DNA"/>
</dbReference>
<dbReference type="PANTHER" id="PTHR13914:SF0">
    <property type="entry name" value="PROLINE DEHYDROGENASE 1, MITOCHONDRIAL"/>
    <property type="match status" value="1"/>
</dbReference>
<dbReference type="GO" id="GO:0071949">
    <property type="term" value="F:FAD binding"/>
    <property type="evidence" value="ECO:0007669"/>
    <property type="project" value="TreeGrafter"/>
</dbReference>